<evidence type="ECO:0000313" key="3">
    <source>
        <dbReference type="EMBL" id="NWK05489.1"/>
    </source>
</evidence>
<dbReference type="GO" id="GO:0004065">
    <property type="term" value="F:arylsulfatase activity"/>
    <property type="evidence" value="ECO:0007669"/>
    <property type="project" value="TreeGrafter"/>
</dbReference>
<feature type="domain" description="Sulfatase N-terminal" evidence="2">
    <location>
        <begin position="5"/>
        <end position="268"/>
    </location>
</feature>
<evidence type="ECO:0000313" key="4">
    <source>
        <dbReference type="Proteomes" id="UP000526196"/>
    </source>
</evidence>
<sequence length="371" mass="43566">MKDLNLILILIDSGRQDYMIKSEMIERLRSKFSFFTNVITYAPHTIASMHAIFSGCYGNRTGTNSYWSTFKFKKNKFKTLTEYLHELGFKTYADVHSDIVSPKQGFNQFRIYDEETVDITTRHCDLLNEVSNEGEKFFVYLHYSKIHTGIKNEVLKKYTNFSEDYYKNLKLNEKRYERLFHESENYLNKILETICSLELEKNSIILIMSDHGISIGEKMGEIAYGAFCYDYTLKTFSLIKFPEITPIQINQQIRSIDMMPTILDILDIQVDKQFDELDGKTLMPLILGNNMDEEIAYSETGNPLNEKRPPKEPNTMSVRTSKWKFIHNAHNNTKELYDLENDPSETKNLFGTNSDIENYLWEKLENIRNNF</sequence>
<keyword evidence="3" id="KW-0378">Hydrolase</keyword>
<dbReference type="PANTHER" id="PTHR42693:SF33">
    <property type="entry name" value="ARYLSULFATASE"/>
    <property type="match status" value="1"/>
</dbReference>
<comment type="caution">
    <text evidence="3">The sequence shown here is derived from an EMBL/GenBank/DDBJ whole genome shotgun (WGS) entry which is preliminary data.</text>
</comment>
<dbReference type="PANTHER" id="PTHR42693">
    <property type="entry name" value="ARYLSULFATASE FAMILY MEMBER"/>
    <property type="match status" value="1"/>
</dbReference>
<comment type="similarity">
    <text evidence="1">Belongs to the sulfatase family.</text>
</comment>
<organism evidence="3 4">
    <name type="scientific">Marine Group I thaumarchaeote</name>
    <dbReference type="NCBI Taxonomy" id="2511932"/>
    <lineage>
        <taxon>Archaea</taxon>
        <taxon>Nitrososphaerota</taxon>
        <taxon>Marine Group I</taxon>
    </lineage>
</organism>
<name>A0A7K4NR47_9ARCH</name>
<proteinExistence type="inferred from homology"/>
<dbReference type="Gene3D" id="3.40.720.10">
    <property type="entry name" value="Alkaline Phosphatase, subunit A"/>
    <property type="match status" value="1"/>
</dbReference>
<dbReference type="AlphaFoldDB" id="A0A7K4NR47"/>
<dbReference type="InterPro" id="IPR050738">
    <property type="entry name" value="Sulfatase"/>
</dbReference>
<dbReference type="InterPro" id="IPR000917">
    <property type="entry name" value="Sulfatase_N"/>
</dbReference>
<keyword evidence="3" id="KW-0808">Transferase</keyword>
<dbReference type="EMBL" id="JACASX010000009">
    <property type="protein sequence ID" value="NWK05489.1"/>
    <property type="molecule type" value="Genomic_DNA"/>
</dbReference>
<dbReference type="Proteomes" id="UP000526196">
    <property type="component" value="Unassembled WGS sequence"/>
</dbReference>
<accession>A0A7K4NR47</accession>
<dbReference type="Pfam" id="PF00884">
    <property type="entry name" value="Sulfatase"/>
    <property type="match status" value="1"/>
</dbReference>
<dbReference type="SUPFAM" id="SSF53649">
    <property type="entry name" value="Alkaline phosphatase-like"/>
    <property type="match status" value="1"/>
</dbReference>
<dbReference type="GO" id="GO:0016740">
    <property type="term" value="F:transferase activity"/>
    <property type="evidence" value="ECO:0007669"/>
    <property type="project" value="UniProtKB-KW"/>
</dbReference>
<gene>
    <name evidence="3" type="ORF">HX833_05295</name>
</gene>
<dbReference type="InterPro" id="IPR017850">
    <property type="entry name" value="Alkaline_phosphatase_core_sf"/>
</dbReference>
<protein>
    <submittedName>
        <fullName evidence="3">Sulfatase-like hydrolase/transferase</fullName>
    </submittedName>
</protein>
<evidence type="ECO:0000259" key="2">
    <source>
        <dbReference type="Pfam" id="PF00884"/>
    </source>
</evidence>
<evidence type="ECO:0000256" key="1">
    <source>
        <dbReference type="ARBA" id="ARBA00008779"/>
    </source>
</evidence>
<dbReference type="Gene3D" id="3.30.1120.10">
    <property type="match status" value="1"/>
</dbReference>
<reference evidence="3 4" key="1">
    <citation type="journal article" date="2019" name="Environ. Microbiol.">
        <title>Genomics insights into ecotype formation of ammonia-oxidizing archaea in the deep ocean.</title>
        <authorList>
            <person name="Wang Y."/>
            <person name="Huang J.M."/>
            <person name="Cui G.J."/>
            <person name="Nunoura T."/>
            <person name="Takaki Y."/>
            <person name="Li W.L."/>
            <person name="Li J."/>
            <person name="Gao Z.M."/>
            <person name="Takai K."/>
            <person name="Zhang A.Q."/>
            <person name="Stepanauskas R."/>
        </authorList>
    </citation>
    <scope>NUCLEOTIDE SEQUENCE [LARGE SCALE GENOMIC DNA]</scope>
    <source>
        <strain evidence="3 4">F20</strain>
    </source>
</reference>